<dbReference type="Pfam" id="PF00072">
    <property type="entry name" value="Response_reg"/>
    <property type="match status" value="1"/>
</dbReference>
<dbReference type="HOGENOM" id="CLU_000445_69_15_2"/>
<keyword evidence="4" id="KW-1185">Reference proteome</keyword>
<dbReference type="EMBL" id="CP001398">
    <property type="protein sequence ID" value="ACS34032.1"/>
    <property type="molecule type" value="Genomic_DNA"/>
</dbReference>
<reference evidence="3 4" key="1">
    <citation type="journal article" date="2007" name="Genome Biol.">
        <title>Genome analysis and genome-wide proteomics of Thermococcus gammatolerans, the most radioresistant organism known amongst the Archaea.</title>
        <authorList>
            <person name="Zivanovic Y."/>
            <person name="Armengaud J."/>
            <person name="Lagorce A."/>
            <person name="Leplat C."/>
            <person name="Guerin P."/>
            <person name="Dutertre M."/>
            <person name="Anthouard V."/>
            <person name="Forterre P."/>
            <person name="Wincker P."/>
            <person name="Confalonieri F."/>
        </authorList>
    </citation>
    <scope>NUCLEOTIDE SEQUENCE [LARGE SCALE GENOMIC DNA]</scope>
    <source>
        <strain evidence="4">DSM 15229 / JCM 11827 / EJ3</strain>
    </source>
</reference>
<dbReference type="PATRIC" id="fig|593117.10.peg.1533"/>
<dbReference type="CDD" id="cd17542">
    <property type="entry name" value="REC_CheY"/>
    <property type="match status" value="1"/>
</dbReference>
<dbReference type="InterPro" id="IPR052048">
    <property type="entry name" value="ST_Response_Regulator"/>
</dbReference>
<dbReference type="PaxDb" id="593117-TGAM_1530"/>
<evidence type="ECO:0000313" key="4">
    <source>
        <dbReference type="Proteomes" id="UP000001488"/>
    </source>
</evidence>
<dbReference type="KEGG" id="tga:TGAM_1530"/>
<dbReference type="InterPro" id="IPR011006">
    <property type="entry name" value="CheY-like_superfamily"/>
</dbReference>
<dbReference type="STRING" id="593117.TGAM_1530"/>
<evidence type="ECO:0000259" key="2">
    <source>
        <dbReference type="PROSITE" id="PS50110"/>
    </source>
</evidence>
<dbReference type="OrthoDB" id="2830at2157"/>
<dbReference type="InterPro" id="IPR001789">
    <property type="entry name" value="Sig_transdc_resp-reg_receiver"/>
</dbReference>
<evidence type="ECO:0000313" key="3">
    <source>
        <dbReference type="EMBL" id="ACS34032.1"/>
    </source>
</evidence>
<accession>C5A720</accession>
<dbReference type="PANTHER" id="PTHR43228">
    <property type="entry name" value="TWO-COMPONENT RESPONSE REGULATOR"/>
    <property type="match status" value="1"/>
</dbReference>
<dbReference type="GO" id="GO:0000160">
    <property type="term" value="P:phosphorelay signal transduction system"/>
    <property type="evidence" value="ECO:0007669"/>
    <property type="project" value="InterPro"/>
</dbReference>
<dbReference type="Gene3D" id="3.40.50.2300">
    <property type="match status" value="1"/>
</dbReference>
<feature type="domain" description="Response regulatory" evidence="2">
    <location>
        <begin position="3"/>
        <end position="118"/>
    </location>
</feature>
<dbReference type="SUPFAM" id="SSF52172">
    <property type="entry name" value="CheY-like"/>
    <property type="match status" value="1"/>
</dbReference>
<organism evidence="3 4">
    <name type="scientific">Thermococcus gammatolerans (strain DSM 15229 / JCM 11827 / EJ3)</name>
    <dbReference type="NCBI Taxonomy" id="593117"/>
    <lineage>
        <taxon>Archaea</taxon>
        <taxon>Methanobacteriati</taxon>
        <taxon>Methanobacteriota</taxon>
        <taxon>Thermococci</taxon>
        <taxon>Thermococcales</taxon>
        <taxon>Thermococcaceae</taxon>
        <taxon>Thermococcus</taxon>
    </lineage>
</organism>
<keyword evidence="1" id="KW-0597">Phosphoprotein</keyword>
<protein>
    <submittedName>
        <fullName evidence="3">Chemotaxis response regulator (CheY)</fullName>
    </submittedName>
</protein>
<dbReference type="GeneID" id="7987332"/>
<dbReference type="PROSITE" id="PS50110">
    <property type="entry name" value="RESPONSE_REGULATORY"/>
    <property type="match status" value="1"/>
</dbReference>
<dbReference type="AlphaFoldDB" id="C5A720"/>
<dbReference type="RefSeq" id="WP_015859143.1">
    <property type="nucleotide sequence ID" value="NC_012804.1"/>
</dbReference>
<dbReference type="eggNOG" id="arCOG02391">
    <property type="taxonomic scope" value="Archaea"/>
</dbReference>
<feature type="modified residue" description="4-aspartylphosphate" evidence="1">
    <location>
        <position position="53"/>
    </location>
</feature>
<dbReference type="PANTHER" id="PTHR43228:SF1">
    <property type="entry name" value="TWO-COMPONENT RESPONSE REGULATOR ARR22"/>
    <property type="match status" value="1"/>
</dbReference>
<evidence type="ECO:0000256" key="1">
    <source>
        <dbReference type="PROSITE-ProRule" id="PRU00169"/>
    </source>
</evidence>
<gene>
    <name evidence="3" type="primary">cheY</name>
    <name evidence="3" type="ordered locus">TGAM_1530</name>
</gene>
<proteinExistence type="predicted"/>
<dbReference type="SMART" id="SM00448">
    <property type="entry name" value="REC"/>
    <property type="match status" value="1"/>
</dbReference>
<name>C5A720_THEGJ</name>
<dbReference type="Proteomes" id="UP000001488">
    <property type="component" value="Chromosome"/>
</dbReference>
<sequence>MARILIVDDALFARILLRKIFTEAGHEVVGEASTGKEAIELYSKLRPDVITLDIIMPDMDGITALQEIKKIDPNAKVIMITSVDNDKKLIECIEAGASGYIVKPFEPSQVLKEVERVLSSQE</sequence>